<dbReference type="InterPro" id="IPR036097">
    <property type="entry name" value="HisK_dim/P_sf"/>
</dbReference>
<keyword evidence="10" id="KW-1133">Transmembrane helix</keyword>
<feature type="transmembrane region" description="Helical" evidence="10">
    <location>
        <begin position="12"/>
        <end position="31"/>
    </location>
</feature>
<keyword evidence="5" id="KW-0808">Transferase</keyword>
<evidence type="ECO:0000256" key="6">
    <source>
        <dbReference type="ARBA" id="ARBA00022741"/>
    </source>
</evidence>
<evidence type="ECO:0000256" key="3">
    <source>
        <dbReference type="ARBA" id="ARBA00012438"/>
    </source>
</evidence>
<evidence type="ECO:0000256" key="1">
    <source>
        <dbReference type="ARBA" id="ARBA00000085"/>
    </source>
</evidence>
<sequence>MQFRPSLQRELLAWTLGGLVVVWSAFIWFGYLTGEHEADELTDGHLASVTSLLLAQRATAFTSQPDAAALSNPSLKAHDYQHSMSVVIWDRDGRVLARTGEAPLPDFGLDDGFQTVALGPKQVPWRMFVRWNDGERERRVAVLVPIEERDALAEDIAEQVATPGLWLLPVVALVLVLAVRRGLRPLNQLSEQVRSLEVGQALQLKVPPHEEFQTMVKAIETLSNRYTSALQRERDLANEFAHELRTPLASLQLHVELLKTAPPDAMPALLQRLDQDAQRSAAVIRDLLALARASRTQLAEDAASFNLAELVRQVAADYGDKAYQARHELSVCAPDTVMLRGYSSLLEMALRNLIENSLAHTPPGTLIEVLVGTEPVSIEVRDTARPGAQEGAAHEIMGLGLGHQVVQKVAAIHGAGFAKTACPERAATGHRMGPLRDIAS</sequence>
<evidence type="ECO:0000256" key="8">
    <source>
        <dbReference type="ARBA" id="ARBA00022840"/>
    </source>
</evidence>
<evidence type="ECO:0000313" key="14">
    <source>
        <dbReference type="Proteomes" id="UP000509579"/>
    </source>
</evidence>
<dbReference type="InterPro" id="IPR013727">
    <property type="entry name" value="2CSK_N"/>
</dbReference>
<keyword evidence="8" id="KW-0067">ATP-binding</keyword>
<feature type="domain" description="Histidine kinase" evidence="11">
    <location>
        <begin position="239"/>
        <end position="416"/>
    </location>
</feature>
<evidence type="ECO:0000256" key="9">
    <source>
        <dbReference type="ARBA" id="ARBA00023012"/>
    </source>
</evidence>
<evidence type="ECO:0000256" key="7">
    <source>
        <dbReference type="ARBA" id="ARBA00022777"/>
    </source>
</evidence>
<dbReference type="CDD" id="cd00082">
    <property type="entry name" value="HisKA"/>
    <property type="match status" value="1"/>
</dbReference>
<evidence type="ECO:0000259" key="11">
    <source>
        <dbReference type="PROSITE" id="PS50109"/>
    </source>
</evidence>
<keyword evidence="9" id="KW-0902">Two-component regulatory system</keyword>
<dbReference type="Pfam" id="PF08521">
    <property type="entry name" value="2CSK_N"/>
    <property type="match status" value="1"/>
</dbReference>
<dbReference type="PANTHER" id="PTHR45436:SF14">
    <property type="entry name" value="SENSOR PROTEIN QSEC"/>
    <property type="match status" value="1"/>
</dbReference>
<dbReference type="SUPFAM" id="SSF47384">
    <property type="entry name" value="Homodimeric domain of signal transducing histidine kinase"/>
    <property type="match status" value="1"/>
</dbReference>
<dbReference type="GO" id="GO:0000155">
    <property type="term" value="F:phosphorelay sensor kinase activity"/>
    <property type="evidence" value="ECO:0007669"/>
    <property type="project" value="InterPro"/>
</dbReference>
<evidence type="ECO:0000256" key="2">
    <source>
        <dbReference type="ARBA" id="ARBA00004141"/>
    </source>
</evidence>
<comment type="catalytic activity">
    <reaction evidence="1">
        <text>ATP + protein L-histidine = ADP + protein N-phospho-L-histidine.</text>
        <dbReference type="EC" id="2.7.13.3"/>
    </reaction>
</comment>
<organism evidence="13 14">
    <name type="scientific">Comamonas antarctica</name>
    <dbReference type="NCBI Taxonomy" id="2743470"/>
    <lineage>
        <taxon>Bacteria</taxon>
        <taxon>Pseudomonadati</taxon>
        <taxon>Pseudomonadota</taxon>
        <taxon>Betaproteobacteria</taxon>
        <taxon>Burkholderiales</taxon>
        <taxon>Comamonadaceae</taxon>
        <taxon>Comamonas</taxon>
    </lineage>
</organism>
<dbReference type="RefSeq" id="WP_175504593.1">
    <property type="nucleotide sequence ID" value="NZ_CP054840.1"/>
</dbReference>
<proteinExistence type="predicted"/>
<dbReference type="Proteomes" id="UP000509579">
    <property type="component" value="Chromosome"/>
</dbReference>
<dbReference type="SUPFAM" id="SSF55874">
    <property type="entry name" value="ATPase domain of HSP90 chaperone/DNA topoisomerase II/histidine kinase"/>
    <property type="match status" value="1"/>
</dbReference>
<evidence type="ECO:0000259" key="12">
    <source>
        <dbReference type="PROSITE" id="PS50885"/>
    </source>
</evidence>
<dbReference type="AlphaFoldDB" id="A0A6N1X3C4"/>
<evidence type="ECO:0000313" key="13">
    <source>
        <dbReference type="EMBL" id="QKV53787.1"/>
    </source>
</evidence>
<evidence type="ECO:0000256" key="5">
    <source>
        <dbReference type="ARBA" id="ARBA00022679"/>
    </source>
</evidence>
<gene>
    <name evidence="13" type="ORF">HUK68_13300</name>
</gene>
<dbReference type="EC" id="2.7.13.3" evidence="3"/>
<evidence type="ECO:0000256" key="10">
    <source>
        <dbReference type="SAM" id="Phobius"/>
    </source>
</evidence>
<dbReference type="InterPro" id="IPR005467">
    <property type="entry name" value="His_kinase_dom"/>
</dbReference>
<dbReference type="InterPro" id="IPR050428">
    <property type="entry name" value="TCS_sensor_his_kinase"/>
</dbReference>
<dbReference type="Pfam" id="PF00512">
    <property type="entry name" value="HisKA"/>
    <property type="match status" value="1"/>
</dbReference>
<dbReference type="EMBL" id="CP054840">
    <property type="protein sequence ID" value="QKV53787.1"/>
    <property type="molecule type" value="Genomic_DNA"/>
</dbReference>
<dbReference type="InterPro" id="IPR036890">
    <property type="entry name" value="HATPase_C_sf"/>
</dbReference>
<feature type="domain" description="HAMP" evidence="12">
    <location>
        <begin position="180"/>
        <end position="231"/>
    </location>
</feature>
<reference evidence="13 14" key="1">
    <citation type="submission" date="2020-06" db="EMBL/GenBank/DDBJ databases">
        <title>Acidovorax antarctica sp. nov., isolated from Corinth ice sheet soil, Antarctic Fields Peninsula.</title>
        <authorList>
            <person name="Xu Q."/>
            <person name="Peng F."/>
        </authorList>
    </citation>
    <scope>NUCLEOTIDE SEQUENCE [LARGE SCALE GENOMIC DNA]</scope>
    <source>
        <strain evidence="13 14">16-35-5</strain>
    </source>
</reference>
<dbReference type="PANTHER" id="PTHR45436">
    <property type="entry name" value="SENSOR HISTIDINE KINASE YKOH"/>
    <property type="match status" value="1"/>
</dbReference>
<keyword evidence="4" id="KW-0597">Phosphoprotein</keyword>
<dbReference type="InterPro" id="IPR003661">
    <property type="entry name" value="HisK_dim/P_dom"/>
</dbReference>
<evidence type="ECO:0000256" key="4">
    <source>
        <dbReference type="ARBA" id="ARBA00022553"/>
    </source>
</evidence>
<dbReference type="InterPro" id="IPR003660">
    <property type="entry name" value="HAMP_dom"/>
</dbReference>
<dbReference type="SMART" id="SM00388">
    <property type="entry name" value="HisKA"/>
    <property type="match status" value="1"/>
</dbReference>
<accession>A0A6N1X3C4</accession>
<dbReference type="Gene3D" id="1.10.287.130">
    <property type="match status" value="1"/>
</dbReference>
<dbReference type="PROSITE" id="PS50109">
    <property type="entry name" value="HIS_KIN"/>
    <property type="match status" value="1"/>
</dbReference>
<dbReference type="GO" id="GO:0005886">
    <property type="term" value="C:plasma membrane"/>
    <property type="evidence" value="ECO:0007669"/>
    <property type="project" value="TreeGrafter"/>
</dbReference>
<name>A0A6N1X3C4_9BURK</name>
<keyword evidence="14" id="KW-1185">Reference proteome</keyword>
<comment type="subcellular location">
    <subcellularLocation>
        <location evidence="2">Membrane</location>
        <topology evidence="2">Multi-pass membrane protein</topology>
    </subcellularLocation>
</comment>
<dbReference type="KEGG" id="aant:HUK68_13300"/>
<keyword evidence="10" id="KW-0812">Transmembrane</keyword>
<keyword evidence="7 13" id="KW-0418">Kinase</keyword>
<protein>
    <recommendedName>
        <fullName evidence="3">histidine kinase</fullName>
        <ecNumber evidence="3">2.7.13.3</ecNumber>
    </recommendedName>
</protein>
<keyword evidence="6" id="KW-0547">Nucleotide-binding</keyword>
<dbReference type="GO" id="GO:0005524">
    <property type="term" value="F:ATP binding"/>
    <property type="evidence" value="ECO:0007669"/>
    <property type="project" value="UniProtKB-KW"/>
</dbReference>
<dbReference type="PROSITE" id="PS50885">
    <property type="entry name" value="HAMP"/>
    <property type="match status" value="1"/>
</dbReference>
<dbReference type="Gene3D" id="3.30.565.10">
    <property type="entry name" value="Histidine kinase-like ATPase, C-terminal domain"/>
    <property type="match status" value="1"/>
</dbReference>
<keyword evidence="10" id="KW-0472">Membrane</keyword>